<feature type="transmembrane region" description="Helical" evidence="1">
    <location>
        <begin position="128"/>
        <end position="150"/>
    </location>
</feature>
<gene>
    <name evidence="2" type="ORF">NA56DRAFT_644965</name>
</gene>
<protein>
    <submittedName>
        <fullName evidence="2">Uncharacterized protein</fullName>
    </submittedName>
</protein>
<keyword evidence="1" id="KW-0472">Membrane</keyword>
<feature type="transmembrane region" description="Helical" evidence="1">
    <location>
        <begin position="21"/>
        <end position="47"/>
    </location>
</feature>
<name>A0A2J6Q7R2_9HELO</name>
<dbReference type="EMBL" id="KZ613478">
    <property type="protein sequence ID" value="PMD22274.1"/>
    <property type="molecule type" value="Genomic_DNA"/>
</dbReference>
<dbReference type="AlphaFoldDB" id="A0A2J6Q7R2"/>
<proteinExistence type="predicted"/>
<evidence type="ECO:0000313" key="3">
    <source>
        <dbReference type="Proteomes" id="UP000235672"/>
    </source>
</evidence>
<accession>A0A2J6Q7R2</accession>
<organism evidence="2 3">
    <name type="scientific">Hyaloscypha hepaticicola</name>
    <dbReference type="NCBI Taxonomy" id="2082293"/>
    <lineage>
        <taxon>Eukaryota</taxon>
        <taxon>Fungi</taxon>
        <taxon>Dikarya</taxon>
        <taxon>Ascomycota</taxon>
        <taxon>Pezizomycotina</taxon>
        <taxon>Leotiomycetes</taxon>
        <taxon>Helotiales</taxon>
        <taxon>Hyaloscyphaceae</taxon>
        <taxon>Hyaloscypha</taxon>
    </lineage>
</organism>
<dbReference type="OrthoDB" id="3545748at2759"/>
<feature type="transmembrane region" description="Helical" evidence="1">
    <location>
        <begin position="103"/>
        <end position="122"/>
    </location>
</feature>
<keyword evidence="1" id="KW-1133">Transmembrane helix</keyword>
<keyword evidence="3" id="KW-1185">Reference proteome</keyword>
<feature type="transmembrane region" description="Helical" evidence="1">
    <location>
        <begin position="67"/>
        <end position="91"/>
    </location>
</feature>
<sequence length="231" mass="25983">MAKTNPIKIRKHAPYRKSFLIPLWVLQLSFSLVLLIFSGISLGYDAFDAQDPEFLALYNIWFGYGLLKWMAVEIMYCILNVILISSVIFVIIKFSTYTLSTELFKIQSIVAVVLSGICTVTSSATEDLLSAIFSGIAWLASIAICARVCVLRKRIKRGEAAEMKRRIKEVDGEEVERRTTELDGEEVKLEDGNKFRGAEREGVELEDGNKFRGVESEVTIMSVAHHVPRAL</sequence>
<reference evidence="2 3" key="1">
    <citation type="submission" date="2016-05" db="EMBL/GenBank/DDBJ databases">
        <title>A degradative enzymes factory behind the ericoid mycorrhizal symbiosis.</title>
        <authorList>
            <consortium name="DOE Joint Genome Institute"/>
            <person name="Martino E."/>
            <person name="Morin E."/>
            <person name="Grelet G."/>
            <person name="Kuo A."/>
            <person name="Kohler A."/>
            <person name="Daghino S."/>
            <person name="Barry K."/>
            <person name="Choi C."/>
            <person name="Cichocki N."/>
            <person name="Clum A."/>
            <person name="Copeland A."/>
            <person name="Hainaut M."/>
            <person name="Haridas S."/>
            <person name="Labutti K."/>
            <person name="Lindquist E."/>
            <person name="Lipzen A."/>
            <person name="Khouja H.-R."/>
            <person name="Murat C."/>
            <person name="Ohm R."/>
            <person name="Olson A."/>
            <person name="Spatafora J."/>
            <person name="Veneault-Fourrey C."/>
            <person name="Henrissat B."/>
            <person name="Grigoriev I."/>
            <person name="Martin F."/>
            <person name="Perotto S."/>
        </authorList>
    </citation>
    <scope>NUCLEOTIDE SEQUENCE [LARGE SCALE GENOMIC DNA]</scope>
    <source>
        <strain evidence="2 3">UAMH 7357</strain>
    </source>
</reference>
<evidence type="ECO:0000313" key="2">
    <source>
        <dbReference type="EMBL" id="PMD22274.1"/>
    </source>
</evidence>
<dbReference type="Proteomes" id="UP000235672">
    <property type="component" value="Unassembled WGS sequence"/>
</dbReference>
<keyword evidence="1" id="KW-0812">Transmembrane</keyword>
<evidence type="ECO:0000256" key="1">
    <source>
        <dbReference type="SAM" id="Phobius"/>
    </source>
</evidence>